<dbReference type="Pfam" id="PF00582">
    <property type="entry name" value="Usp"/>
    <property type="match status" value="1"/>
</dbReference>
<dbReference type="InterPro" id="IPR006016">
    <property type="entry name" value="UspA"/>
</dbReference>
<keyword evidence="3" id="KW-1185">Reference proteome</keyword>
<dbReference type="EMBL" id="NIVC01000530">
    <property type="protein sequence ID" value="PAA81421.1"/>
    <property type="molecule type" value="Genomic_DNA"/>
</dbReference>
<accession>A0A267G5X6</accession>
<gene>
    <name evidence="2" type="ORF">BOX15_Mlig024499g5</name>
</gene>
<dbReference type="SUPFAM" id="SSF52402">
    <property type="entry name" value="Adenine nucleotide alpha hydrolases-like"/>
    <property type="match status" value="1"/>
</dbReference>
<organism evidence="2 3">
    <name type="scientific">Macrostomum lignano</name>
    <dbReference type="NCBI Taxonomy" id="282301"/>
    <lineage>
        <taxon>Eukaryota</taxon>
        <taxon>Metazoa</taxon>
        <taxon>Spiralia</taxon>
        <taxon>Lophotrochozoa</taxon>
        <taxon>Platyhelminthes</taxon>
        <taxon>Rhabditophora</taxon>
        <taxon>Macrostomorpha</taxon>
        <taxon>Macrostomida</taxon>
        <taxon>Macrostomidae</taxon>
        <taxon>Macrostomum</taxon>
    </lineage>
</organism>
<name>A0A267G5X6_9PLAT</name>
<dbReference type="PANTHER" id="PTHR46989">
    <property type="entry name" value="USP DOMAIN-CONTAINING PROTEIN"/>
    <property type="match status" value="1"/>
</dbReference>
<evidence type="ECO:0000313" key="3">
    <source>
        <dbReference type="Proteomes" id="UP000215902"/>
    </source>
</evidence>
<dbReference type="InterPro" id="IPR014729">
    <property type="entry name" value="Rossmann-like_a/b/a_fold"/>
</dbReference>
<feature type="domain" description="UspA" evidence="1">
    <location>
        <begin position="37"/>
        <end position="183"/>
    </location>
</feature>
<dbReference type="PANTHER" id="PTHR46989:SF3">
    <property type="entry name" value="USPA DOMAIN-CONTAINING PROTEIN"/>
    <property type="match status" value="1"/>
</dbReference>
<proteinExistence type="predicted"/>
<dbReference type="Gene3D" id="3.40.50.620">
    <property type="entry name" value="HUPs"/>
    <property type="match status" value="1"/>
</dbReference>
<dbReference type="Proteomes" id="UP000215902">
    <property type="component" value="Unassembled WGS sequence"/>
</dbReference>
<sequence length="234" mass="25680">PRQRKTKRLLYGLPVCKSYQLLYFALPVMPDKKSPQRRILIAMDGSLYSRRALEWYSEFLDRPGDYLVFVYVAEPPPVGVGDGIGMIRSAELFQKRLEAMVERARQMATLLDEKCVQLGISRPYKFVECFASNVGAAIISLAEQESVSLILMGNRGANSLRRTFLGSVSSYVLHHSSIAVIIAPLKPEPRNSLASTDTSWTASTGSQLSIATLSADDSIDDDGAIASTANARAC</sequence>
<feature type="non-terminal residue" evidence="2">
    <location>
        <position position="1"/>
    </location>
</feature>
<dbReference type="OrthoDB" id="843225at2759"/>
<protein>
    <recommendedName>
        <fullName evidence="1">UspA domain-containing protein</fullName>
    </recommendedName>
</protein>
<dbReference type="PRINTS" id="PR01438">
    <property type="entry name" value="UNVRSLSTRESS"/>
</dbReference>
<dbReference type="InterPro" id="IPR006015">
    <property type="entry name" value="Universal_stress_UspA"/>
</dbReference>
<dbReference type="CDD" id="cd23659">
    <property type="entry name" value="USP_At3g01520-like"/>
    <property type="match status" value="1"/>
</dbReference>
<comment type="caution">
    <text evidence="2">The sequence shown here is derived from an EMBL/GenBank/DDBJ whole genome shotgun (WGS) entry which is preliminary data.</text>
</comment>
<evidence type="ECO:0000259" key="1">
    <source>
        <dbReference type="Pfam" id="PF00582"/>
    </source>
</evidence>
<dbReference type="AlphaFoldDB" id="A0A267G5X6"/>
<evidence type="ECO:0000313" key="2">
    <source>
        <dbReference type="EMBL" id="PAA81421.1"/>
    </source>
</evidence>
<reference evidence="2 3" key="1">
    <citation type="submission" date="2017-06" db="EMBL/GenBank/DDBJ databases">
        <title>A platform for efficient transgenesis in Macrostomum lignano, a flatworm model organism for stem cell research.</title>
        <authorList>
            <person name="Berezikov E."/>
        </authorList>
    </citation>
    <scope>NUCLEOTIDE SEQUENCE [LARGE SCALE GENOMIC DNA]</scope>
    <source>
        <strain evidence="2">DV1</strain>
        <tissue evidence="2">Whole organism</tissue>
    </source>
</reference>